<feature type="transmembrane region" description="Helical" evidence="9">
    <location>
        <begin position="144"/>
        <end position="169"/>
    </location>
</feature>
<feature type="transmembrane region" description="Helical" evidence="9">
    <location>
        <begin position="181"/>
        <end position="202"/>
    </location>
</feature>
<feature type="transmembrane region" description="Helical" evidence="9">
    <location>
        <begin position="42"/>
        <end position="63"/>
    </location>
</feature>
<keyword evidence="5" id="KW-0769">Symport</keyword>
<dbReference type="GO" id="GO:0005886">
    <property type="term" value="C:plasma membrane"/>
    <property type="evidence" value="ECO:0007669"/>
    <property type="project" value="UniProtKB-SubCell"/>
</dbReference>
<evidence type="ECO:0000313" key="11">
    <source>
        <dbReference type="EMBL" id="QGZ64923.1"/>
    </source>
</evidence>
<feature type="transmembrane region" description="Helical" evidence="9">
    <location>
        <begin position="332"/>
        <end position="351"/>
    </location>
</feature>
<feature type="compositionally biased region" description="Polar residues" evidence="8">
    <location>
        <begin position="1"/>
        <end position="14"/>
    </location>
</feature>
<evidence type="ECO:0000256" key="8">
    <source>
        <dbReference type="SAM" id="MobiDB-lite"/>
    </source>
</evidence>
<gene>
    <name evidence="11" type="ORF">FAZ98_24270</name>
</gene>
<dbReference type="EMBL" id="CP046915">
    <property type="protein sequence ID" value="QGZ64923.1"/>
    <property type="molecule type" value="Genomic_DNA"/>
</dbReference>
<feature type="transmembrane region" description="Helical" evidence="9">
    <location>
        <begin position="427"/>
        <end position="446"/>
    </location>
</feature>
<keyword evidence="2" id="KW-0813">Transport</keyword>
<keyword evidence="6 9" id="KW-1133">Transmembrane helix</keyword>
<dbReference type="InterPro" id="IPR036259">
    <property type="entry name" value="MFS_trans_sf"/>
</dbReference>
<dbReference type="PROSITE" id="PS50850">
    <property type="entry name" value="MFS"/>
    <property type="match status" value="1"/>
</dbReference>
<organism evidence="11 12">
    <name type="scientific">Paraburkholderia acidisoli</name>
    <dbReference type="NCBI Taxonomy" id="2571748"/>
    <lineage>
        <taxon>Bacteria</taxon>
        <taxon>Pseudomonadati</taxon>
        <taxon>Pseudomonadota</taxon>
        <taxon>Betaproteobacteria</taxon>
        <taxon>Burkholderiales</taxon>
        <taxon>Burkholderiaceae</taxon>
        <taxon>Paraburkholderia</taxon>
    </lineage>
</organism>
<dbReference type="PANTHER" id="PTHR43528:SF8">
    <property type="entry name" value="BLR0239 PROTEIN"/>
    <property type="match status" value="1"/>
</dbReference>
<dbReference type="SUPFAM" id="SSF103473">
    <property type="entry name" value="MFS general substrate transporter"/>
    <property type="match status" value="1"/>
</dbReference>
<evidence type="ECO:0000256" key="4">
    <source>
        <dbReference type="ARBA" id="ARBA00022692"/>
    </source>
</evidence>
<feature type="transmembrane region" description="Helical" evidence="9">
    <location>
        <begin position="400"/>
        <end position="421"/>
    </location>
</feature>
<dbReference type="Pfam" id="PF07690">
    <property type="entry name" value="MFS_1"/>
    <property type="match status" value="1"/>
</dbReference>
<evidence type="ECO:0000256" key="5">
    <source>
        <dbReference type="ARBA" id="ARBA00022847"/>
    </source>
</evidence>
<accession>A0A7Z2GNB1</accession>
<dbReference type="GO" id="GO:0015293">
    <property type="term" value="F:symporter activity"/>
    <property type="evidence" value="ECO:0007669"/>
    <property type="project" value="UniProtKB-KW"/>
</dbReference>
<dbReference type="InterPro" id="IPR011701">
    <property type="entry name" value="MFS"/>
</dbReference>
<evidence type="ECO:0000259" key="10">
    <source>
        <dbReference type="PROSITE" id="PS50850"/>
    </source>
</evidence>
<evidence type="ECO:0000256" key="1">
    <source>
        <dbReference type="ARBA" id="ARBA00004651"/>
    </source>
</evidence>
<keyword evidence="4 9" id="KW-0812">Transmembrane</keyword>
<evidence type="ECO:0000256" key="9">
    <source>
        <dbReference type="SAM" id="Phobius"/>
    </source>
</evidence>
<dbReference type="AlphaFoldDB" id="A0A7Z2GNB1"/>
<feature type="region of interest" description="Disordered" evidence="8">
    <location>
        <begin position="1"/>
        <end position="20"/>
    </location>
</feature>
<feature type="transmembrane region" description="Helical" evidence="9">
    <location>
        <begin position="214"/>
        <end position="233"/>
    </location>
</feature>
<proteinExistence type="predicted"/>
<dbReference type="OrthoDB" id="6766492at2"/>
<dbReference type="Gene3D" id="1.20.1250.20">
    <property type="entry name" value="MFS general substrate transporter like domains"/>
    <property type="match status" value="2"/>
</dbReference>
<feature type="domain" description="Major facilitator superfamily (MFS) profile" evidence="10">
    <location>
        <begin position="42"/>
        <end position="449"/>
    </location>
</feature>
<protein>
    <submittedName>
        <fullName evidence="11">MFS transporter</fullName>
    </submittedName>
</protein>
<evidence type="ECO:0000256" key="2">
    <source>
        <dbReference type="ARBA" id="ARBA00022448"/>
    </source>
</evidence>
<dbReference type="InterPro" id="IPR051084">
    <property type="entry name" value="H+-coupled_symporters"/>
</dbReference>
<feature type="transmembrane region" description="Helical" evidence="9">
    <location>
        <begin position="298"/>
        <end position="320"/>
    </location>
</feature>
<keyword evidence="7 9" id="KW-0472">Membrane</keyword>
<keyword evidence="12" id="KW-1185">Reference proteome</keyword>
<dbReference type="PANTHER" id="PTHR43528">
    <property type="entry name" value="ALPHA-KETOGLUTARATE PERMEASE"/>
    <property type="match status" value="1"/>
</dbReference>
<feature type="transmembrane region" description="Helical" evidence="9">
    <location>
        <begin position="75"/>
        <end position="94"/>
    </location>
</feature>
<feature type="transmembrane region" description="Helical" evidence="9">
    <location>
        <begin position="363"/>
        <end position="388"/>
    </location>
</feature>
<feature type="transmembrane region" description="Helical" evidence="9">
    <location>
        <begin position="268"/>
        <end position="286"/>
    </location>
</feature>
<feature type="transmembrane region" description="Helical" evidence="9">
    <location>
        <begin position="115"/>
        <end position="138"/>
    </location>
</feature>
<dbReference type="KEGG" id="pacs:FAZ98_24270"/>
<name>A0A7Z2GNB1_9BURK</name>
<dbReference type="Proteomes" id="UP000433577">
    <property type="component" value="Chromosome 3"/>
</dbReference>
<evidence type="ECO:0000256" key="7">
    <source>
        <dbReference type="ARBA" id="ARBA00023136"/>
    </source>
</evidence>
<evidence type="ECO:0000313" key="12">
    <source>
        <dbReference type="Proteomes" id="UP000433577"/>
    </source>
</evidence>
<reference evidence="11 12" key="1">
    <citation type="submission" date="2019-12" db="EMBL/GenBank/DDBJ databases">
        <title>Paraburkholderia acidiphila 7Q-K02 sp. nov and Paraburkholderia acidisoli DHF22 sp. nov., two strains isolated from forest soil.</title>
        <authorList>
            <person name="Gao Z."/>
            <person name="Qiu L."/>
        </authorList>
    </citation>
    <scope>NUCLEOTIDE SEQUENCE [LARGE SCALE GENOMIC DNA]</scope>
    <source>
        <strain evidence="11 12">DHF22</strain>
    </source>
</reference>
<dbReference type="FunFam" id="1.20.1250.20:FF:000001">
    <property type="entry name" value="Dicarboxylate MFS transporter"/>
    <property type="match status" value="1"/>
</dbReference>
<comment type="subcellular location">
    <subcellularLocation>
        <location evidence="1">Cell membrane</location>
        <topology evidence="1">Multi-pass membrane protein</topology>
    </subcellularLocation>
</comment>
<evidence type="ECO:0000256" key="3">
    <source>
        <dbReference type="ARBA" id="ARBA00022475"/>
    </source>
</evidence>
<sequence length="468" mass="50379">MHAMNRQSTSNLTVSADPENSAESSAVAQARAALSPSMVRRAIFSSVLGNGLEWFDFLIYAYFSKTIAQVFFPAGSGFLSIMLALATFAIGFVVRPFGGILLGLYADRMGRSRALSLIIISMAVSTLLMGLTPGYAHIGLAAPALIVFARVLQGLSVGGQFATASAMLVEYAPPGRKMYYGSFNMTAQSFALLLSSGTGYLLTTHLTHAQLVAWGWRVPFLCGALAGPIGFYIRHRVAESPEFVELRAHESRAPRTTLRQFCRDNGRAALCAMGVIAVGAATNYVWHSYMAVYVERQLHLPLAVALRGAFFCGVLNLFLFPLSGKLADRFGAYRLFYPVTIAWMVCAYPLFVYVVSAPSAERLFVAQVISTVFLAAMSGAHPGMLATLFPVRSRSSGVAISYNIAVTLFGGLAPFTITGLTRMSGSSLTPAFYLIFAGLFSLVLVYGTRRGHARADGERHPSTRNSAA</sequence>
<dbReference type="InterPro" id="IPR020846">
    <property type="entry name" value="MFS_dom"/>
</dbReference>
<evidence type="ECO:0000256" key="6">
    <source>
        <dbReference type="ARBA" id="ARBA00022989"/>
    </source>
</evidence>
<keyword evidence="3" id="KW-1003">Cell membrane</keyword>